<dbReference type="InterPro" id="IPR001645">
    <property type="entry name" value="Folylpolyglutamate_synth"/>
</dbReference>
<dbReference type="EMBL" id="BAABAS010000006">
    <property type="protein sequence ID" value="GAA4233380.1"/>
    <property type="molecule type" value="Genomic_DNA"/>
</dbReference>
<evidence type="ECO:0008006" key="7">
    <source>
        <dbReference type="Google" id="ProtNLM"/>
    </source>
</evidence>
<keyword evidence="2" id="KW-0436">Ligase</keyword>
<dbReference type="SUPFAM" id="SSF53623">
    <property type="entry name" value="MurD-like peptide ligases, catalytic domain"/>
    <property type="match status" value="1"/>
</dbReference>
<dbReference type="Proteomes" id="UP001501710">
    <property type="component" value="Unassembled WGS sequence"/>
</dbReference>
<proteinExistence type="inferred from homology"/>
<sequence length="398" mass="40692">MFYREWRRRGPGETRDIGRARALAAALGVLDPGVPVLTVVGSKGKGTTATYASAFLAAAGLRVCTVTSPGLRNDRDRIRVDGRAVSEEELACLADVVEAGIDVLPAPSGGYLSPSGLFTLAGVVHAGRVGADVIVLEAGMGGRSDEVSIFPPAVAAITPIFLEHAGVLGGTPAQIAEEKLGVAGPKTVVVSAPQTAEVGAVLGGVERVGEGGSGLPCRLLPVGLARGGAELGVVAARRLPGVPQPTEGALADVLASVVLPGRLSWHHVPGSATRLLVDAAVDRTGVAAALTAARNAWGAIDHAVVCLPDHKDVDGAIAELAGSPVTFVRLPYRRLRFEHPLPTSWDVVDADAVTPASLAALGHHVVALGTGYFTGLVLDAVDADTERLFVTPASRRPS</sequence>
<name>A0ABP8C4A4_9ACTN</name>
<keyword evidence="6" id="KW-1185">Reference proteome</keyword>
<evidence type="ECO:0000313" key="6">
    <source>
        <dbReference type="Proteomes" id="UP001501710"/>
    </source>
</evidence>
<comment type="caution">
    <text evidence="5">The sequence shown here is derived from an EMBL/GenBank/DDBJ whole genome shotgun (WGS) entry which is preliminary data.</text>
</comment>
<evidence type="ECO:0000256" key="2">
    <source>
        <dbReference type="ARBA" id="ARBA00022598"/>
    </source>
</evidence>
<evidence type="ECO:0000256" key="1">
    <source>
        <dbReference type="ARBA" id="ARBA00008276"/>
    </source>
</evidence>
<keyword evidence="4" id="KW-0067">ATP-binding</keyword>
<evidence type="ECO:0000313" key="5">
    <source>
        <dbReference type="EMBL" id="GAA4233380.1"/>
    </source>
</evidence>
<dbReference type="Gene3D" id="3.40.1190.10">
    <property type="entry name" value="Mur-like, catalytic domain"/>
    <property type="match status" value="1"/>
</dbReference>
<dbReference type="PANTHER" id="PTHR11136:SF0">
    <property type="entry name" value="DIHYDROFOLATE SYNTHETASE-RELATED"/>
    <property type="match status" value="1"/>
</dbReference>
<keyword evidence="3" id="KW-0547">Nucleotide-binding</keyword>
<protein>
    <recommendedName>
        <fullName evidence="7">Folylpolyglutamate synthase</fullName>
    </recommendedName>
</protein>
<evidence type="ECO:0000256" key="3">
    <source>
        <dbReference type="ARBA" id="ARBA00022741"/>
    </source>
</evidence>
<comment type="similarity">
    <text evidence="1">Belongs to the folylpolyglutamate synthase family.</text>
</comment>
<dbReference type="InterPro" id="IPR036565">
    <property type="entry name" value="Mur-like_cat_sf"/>
</dbReference>
<evidence type="ECO:0000256" key="4">
    <source>
        <dbReference type="ARBA" id="ARBA00022840"/>
    </source>
</evidence>
<dbReference type="PANTHER" id="PTHR11136">
    <property type="entry name" value="FOLYLPOLYGLUTAMATE SYNTHASE-RELATED"/>
    <property type="match status" value="1"/>
</dbReference>
<reference evidence="6" key="1">
    <citation type="journal article" date="2019" name="Int. J. Syst. Evol. Microbiol.">
        <title>The Global Catalogue of Microorganisms (GCM) 10K type strain sequencing project: providing services to taxonomists for standard genome sequencing and annotation.</title>
        <authorList>
            <consortium name="The Broad Institute Genomics Platform"/>
            <consortium name="The Broad Institute Genome Sequencing Center for Infectious Disease"/>
            <person name="Wu L."/>
            <person name="Ma J."/>
        </authorList>
    </citation>
    <scope>NUCLEOTIDE SEQUENCE [LARGE SCALE GENOMIC DNA]</scope>
    <source>
        <strain evidence="6">JCM 17440</strain>
    </source>
</reference>
<gene>
    <name evidence="5" type="ORF">GCM10022254_35720</name>
</gene>
<organism evidence="5 6">
    <name type="scientific">Actinomadura meridiana</name>
    <dbReference type="NCBI Taxonomy" id="559626"/>
    <lineage>
        <taxon>Bacteria</taxon>
        <taxon>Bacillati</taxon>
        <taxon>Actinomycetota</taxon>
        <taxon>Actinomycetes</taxon>
        <taxon>Streptosporangiales</taxon>
        <taxon>Thermomonosporaceae</taxon>
        <taxon>Actinomadura</taxon>
    </lineage>
</organism>
<accession>A0ABP8C4A4</accession>